<protein>
    <submittedName>
        <fullName evidence="1">Uncharacterized protein</fullName>
    </submittedName>
</protein>
<dbReference type="eggNOG" id="ENOG502RGS5">
    <property type="taxonomic scope" value="Eukaryota"/>
</dbReference>
<sequence>MRVHKAVWHFAVTGGNDYARRYAINRLELDDSMQIERDSKFLRGRSGMRLRSAWYKLGDKECKRRMLETPDDTFPEGTNGILDERKREENWSPPQDHLAPVIHVSDDIANELNPNNLELLKDRTVRLEIARSSYYDVLASEHMLRIHDSYNGGSLAGVMQATLESIKYAIVLAKVKDTPWTSEEAFDAVSRRVSCVFFLSRVSAFGPDPDHDQPEPSFAETKIRKVKNNYDEAKNILNDLCETLGVNLPKAVEIGTPGSKFFRNL</sequence>
<name>V9ELM8_PHYNI</name>
<gene>
    <name evidence="1" type="ORF">F443_15401</name>
</gene>
<accession>V9ELM8</accession>
<dbReference type="AlphaFoldDB" id="V9ELM8"/>
<reference evidence="1 2" key="1">
    <citation type="submission" date="2013-11" db="EMBL/GenBank/DDBJ databases">
        <title>The Genome Sequence of Phytophthora parasitica P1569.</title>
        <authorList>
            <consortium name="The Broad Institute Genomics Platform"/>
            <person name="Russ C."/>
            <person name="Tyler B."/>
            <person name="Panabieres F."/>
            <person name="Shan W."/>
            <person name="Tripathy S."/>
            <person name="Grunwald N."/>
            <person name="Machado M."/>
            <person name="Johnson C.S."/>
            <person name="Arredondo F."/>
            <person name="Hong C."/>
            <person name="Coffey M."/>
            <person name="Young S.K."/>
            <person name="Zeng Q."/>
            <person name="Gargeya S."/>
            <person name="Fitzgerald M."/>
            <person name="Abouelleil A."/>
            <person name="Alvarado L."/>
            <person name="Chapman S.B."/>
            <person name="Gainer-Dewar J."/>
            <person name="Goldberg J."/>
            <person name="Griggs A."/>
            <person name="Gujja S."/>
            <person name="Hansen M."/>
            <person name="Howarth C."/>
            <person name="Imamovic A."/>
            <person name="Ireland A."/>
            <person name="Larimer J."/>
            <person name="McCowan C."/>
            <person name="Murphy C."/>
            <person name="Pearson M."/>
            <person name="Poon T.W."/>
            <person name="Priest M."/>
            <person name="Roberts A."/>
            <person name="Saif S."/>
            <person name="Shea T."/>
            <person name="Sykes S."/>
            <person name="Wortman J."/>
            <person name="Nusbaum C."/>
            <person name="Birren B."/>
        </authorList>
    </citation>
    <scope>NUCLEOTIDE SEQUENCE [LARGE SCALE GENOMIC DNA]</scope>
    <source>
        <strain evidence="1 2">P1569</strain>
    </source>
</reference>
<proteinExistence type="predicted"/>
<comment type="caution">
    <text evidence="1">The sequence shown here is derived from an EMBL/GenBank/DDBJ whole genome shotgun (WGS) entry which is preliminary data.</text>
</comment>
<dbReference type="EMBL" id="ANIZ01002703">
    <property type="protein sequence ID" value="ETI38962.1"/>
    <property type="molecule type" value="Genomic_DNA"/>
</dbReference>
<organism evidence="1 2">
    <name type="scientific">Phytophthora nicotianae P1569</name>
    <dbReference type="NCBI Taxonomy" id="1317065"/>
    <lineage>
        <taxon>Eukaryota</taxon>
        <taxon>Sar</taxon>
        <taxon>Stramenopiles</taxon>
        <taxon>Oomycota</taxon>
        <taxon>Peronosporomycetes</taxon>
        <taxon>Peronosporales</taxon>
        <taxon>Peronosporaceae</taxon>
        <taxon>Phytophthora</taxon>
    </lineage>
</organism>
<dbReference type="Proteomes" id="UP000018721">
    <property type="component" value="Unassembled WGS sequence"/>
</dbReference>
<dbReference type="HOGENOM" id="CLU_1121933_0_0_1"/>
<evidence type="ECO:0000313" key="2">
    <source>
        <dbReference type="Proteomes" id="UP000018721"/>
    </source>
</evidence>
<evidence type="ECO:0000313" key="1">
    <source>
        <dbReference type="EMBL" id="ETI38962.1"/>
    </source>
</evidence>
<keyword evidence="2" id="KW-1185">Reference proteome</keyword>
<dbReference type="OrthoDB" id="129484at2759"/>